<evidence type="ECO:0000313" key="2">
    <source>
        <dbReference type="WBParaSite" id="JU765_v2.g18962.t1"/>
    </source>
</evidence>
<reference evidence="2" key="1">
    <citation type="submission" date="2022-11" db="UniProtKB">
        <authorList>
            <consortium name="WormBaseParasite"/>
        </authorList>
    </citation>
    <scope>IDENTIFICATION</scope>
</reference>
<evidence type="ECO:0000313" key="1">
    <source>
        <dbReference type="Proteomes" id="UP000887576"/>
    </source>
</evidence>
<dbReference type="Proteomes" id="UP000887576">
    <property type="component" value="Unplaced"/>
</dbReference>
<accession>A0AC34QS83</accession>
<sequence length="1023" mass="118088">MNATQDNNFQNNKKQLLLDFPKVEAIYTTTWPWRISDLESTREFLLKTLKDVPVARSVVLEKIGLMVHMDYQIFTEGPKHYYGSRHFALHATVMELLKQLETYVDVVFGGFRTEVIQWAAKLLVDVLQYNLKRFRSSKLKPYDFLKRSEATKTVFKLMRTTTSKCLQDDCSQVFKAILEFYKEMKEFPLYDWLFNYMTKDFTVGVVRSLIDFGGKVLKNYAEYLTKNSEDVKYLEQYFSQEYSNLPRFYEYVAKTKEIETFAAIEQVLDQFYEGKLYHNFELIFLLYSTSSSPGLWHFYIRIIAPKVTKQKALKLFKILKDPFAKILKKPNGQSFVTAILPVLTVLTPDLSAPLLEILQPMAFDVSVLENASDFDFNEQIILRDCLKQCCNSLLDGFLKIIQEKRLYQLGHLPIFSALEKDDKVLRHFIELSTPVCDLSRQRLKLLHGFCYCSNIQFVQKVFSLFLCTIRRVEELKQFILFASTVITQYPSAMLDSIKDLFKRKNFYVELFEEDKMDFNVVRNVTMLLRWSELAAGNSYMDFFKLKSQYFTPQGSVMEMSGSLMKFTIALLLEHLEDCKEFNQDIFLKVCFATDLVKAIEGVTPMEPGAVHSISRIWASVYVNCLMFVKEQKTDPATLAIFKMNEAVRHLLTQQKFEFSKEAWAAALVQEILLCSKEVFGIGRDLVGMKNPYAEKAIEPCLLPEDNKHFEPEFCLLKNYYEKPATGLDQARTLAQTGVLSKSRYLERNQISDLSAPEMFRKHIFINTVDQLLTTPATNPNLPDISYDGSTLAQVASALVEVICGDKDLTSYYFWGDWIDDKHQMRDYVTITNNIESTPPCYDLMQVLAAGPSPTFFLMTPLIKSLLGSLINYCESSPIKDSKLPSHILKKVEKLFLLLILARIECKTILLSFEVLSRCSIHETGAVLFELWRMLMILKPSGDKIFELMAEINQKPSQNQLEETLTVHRDRVLSMLLNTCQRNIKKMVDLVPKIIALLSPEPETDIWVNELYPVGAVTGDLKRA</sequence>
<dbReference type="WBParaSite" id="JU765_v2.g18962.t1">
    <property type="protein sequence ID" value="JU765_v2.g18962.t1"/>
    <property type="gene ID" value="JU765_v2.g18962"/>
</dbReference>
<protein>
    <submittedName>
        <fullName evidence="2">Uncharacterized protein</fullName>
    </submittedName>
</protein>
<organism evidence="1 2">
    <name type="scientific">Panagrolaimus sp. JU765</name>
    <dbReference type="NCBI Taxonomy" id="591449"/>
    <lineage>
        <taxon>Eukaryota</taxon>
        <taxon>Metazoa</taxon>
        <taxon>Ecdysozoa</taxon>
        <taxon>Nematoda</taxon>
        <taxon>Chromadorea</taxon>
        <taxon>Rhabditida</taxon>
        <taxon>Tylenchina</taxon>
        <taxon>Panagrolaimomorpha</taxon>
        <taxon>Panagrolaimoidea</taxon>
        <taxon>Panagrolaimidae</taxon>
        <taxon>Panagrolaimus</taxon>
    </lineage>
</organism>
<proteinExistence type="predicted"/>
<name>A0AC34QS83_9BILA</name>